<keyword evidence="6 11" id="KW-0342">GTP-binding</keyword>
<dbReference type="SMART" id="SM00962">
    <property type="entry name" value="SRP54"/>
    <property type="match status" value="1"/>
</dbReference>
<feature type="region of interest" description="Disordered" evidence="12">
    <location>
        <begin position="26"/>
        <end position="97"/>
    </location>
</feature>
<dbReference type="PANTHER" id="PTHR43134">
    <property type="entry name" value="SIGNAL RECOGNITION PARTICLE RECEPTOR SUBUNIT ALPHA"/>
    <property type="match status" value="1"/>
</dbReference>
<evidence type="ECO:0000256" key="11">
    <source>
        <dbReference type="HAMAP-Rule" id="MF_00920"/>
    </source>
</evidence>
<dbReference type="SMART" id="SM00382">
    <property type="entry name" value="AAA"/>
    <property type="match status" value="1"/>
</dbReference>
<evidence type="ECO:0000259" key="13">
    <source>
        <dbReference type="PROSITE" id="PS00300"/>
    </source>
</evidence>
<dbReference type="Pfam" id="PF02881">
    <property type="entry name" value="SRP54_N"/>
    <property type="match status" value="1"/>
</dbReference>
<dbReference type="CDD" id="cd17874">
    <property type="entry name" value="FtsY"/>
    <property type="match status" value="1"/>
</dbReference>
<dbReference type="GO" id="GO:0005737">
    <property type="term" value="C:cytoplasm"/>
    <property type="evidence" value="ECO:0007669"/>
    <property type="project" value="UniProtKB-SubCell"/>
</dbReference>
<dbReference type="Pfam" id="PF00448">
    <property type="entry name" value="SRP54"/>
    <property type="match status" value="1"/>
</dbReference>
<evidence type="ECO:0000256" key="2">
    <source>
        <dbReference type="ARBA" id="ARBA00022475"/>
    </source>
</evidence>
<dbReference type="InterPro" id="IPR027417">
    <property type="entry name" value="P-loop_NTPase"/>
</dbReference>
<dbReference type="GO" id="GO:0005047">
    <property type="term" value="F:signal recognition particle binding"/>
    <property type="evidence" value="ECO:0007669"/>
    <property type="project" value="TreeGrafter"/>
</dbReference>
<evidence type="ECO:0000256" key="12">
    <source>
        <dbReference type="SAM" id="MobiDB-lite"/>
    </source>
</evidence>
<dbReference type="InterPro" id="IPR003593">
    <property type="entry name" value="AAA+_ATPase"/>
</dbReference>
<evidence type="ECO:0000256" key="9">
    <source>
        <dbReference type="ARBA" id="ARBA00048027"/>
    </source>
</evidence>
<dbReference type="Gene3D" id="1.20.120.140">
    <property type="entry name" value="Signal recognition particle SRP54, nucleotide-binding domain"/>
    <property type="match status" value="1"/>
</dbReference>
<evidence type="ECO:0000256" key="4">
    <source>
        <dbReference type="ARBA" id="ARBA00022741"/>
    </source>
</evidence>
<dbReference type="OrthoDB" id="9804720at2"/>
<evidence type="ECO:0000256" key="5">
    <source>
        <dbReference type="ARBA" id="ARBA00022801"/>
    </source>
</evidence>
<dbReference type="HAMAP" id="MF_00920">
    <property type="entry name" value="FtsY"/>
    <property type="match status" value="1"/>
</dbReference>
<keyword evidence="3 11" id="KW-0963">Cytoplasm</keyword>
<dbReference type="GO" id="GO:0005886">
    <property type="term" value="C:plasma membrane"/>
    <property type="evidence" value="ECO:0007669"/>
    <property type="project" value="UniProtKB-SubCell"/>
</dbReference>
<keyword evidence="7 11" id="KW-0472">Membrane</keyword>
<keyword evidence="8 11" id="KW-0675">Receptor</keyword>
<keyword evidence="5 11" id="KW-0378">Hydrolase</keyword>
<dbReference type="GO" id="GO:0006614">
    <property type="term" value="P:SRP-dependent cotranslational protein targeting to membrane"/>
    <property type="evidence" value="ECO:0007669"/>
    <property type="project" value="InterPro"/>
</dbReference>
<dbReference type="PANTHER" id="PTHR43134:SF1">
    <property type="entry name" value="SIGNAL RECOGNITION PARTICLE RECEPTOR SUBUNIT ALPHA"/>
    <property type="match status" value="1"/>
</dbReference>
<dbReference type="InterPro" id="IPR013822">
    <property type="entry name" value="Signal_recog_particl_SRP54_hlx"/>
</dbReference>
<evidence type="ECO:0000256" key="10">
    <source>
        <dbReference type="ARBA" id="ARBA00053570"/>
    </source>
</evidence>
<comment type="similarity">
    <text evidence="11">Belongs to the GTP-binding SRP family. FtsY subfamily.</text>
</comment>
<comment type="subcellular location">
    <subcellularLocation>
        <location evidence="1">Cell inner membrane</location>
        <topology evidence="1">Peripheral membrane protein</topology>
        <orientation evidence="1">Cytoplasmic side</orientation>
    </subcellularLocation>
    <subcellularLocation>
        <location evidence="11">Cell membrane</location>
        <topology evidence="11">Peripheral membrane protein</topology>
        <orientation evidence="11">Cytoplasmic side</orientation>
    </subcellularLocation>
    <subcellularLocation>
        <location evidence="11">Cytoplasm</location>
    </subcellularLocation>
</comment>
<feature type="binding site" evidence="11">
    <location>
        <begin position="283"/>
        <end position="287"/>
    </location>
    <ligand>
        <name>GTP</name>
        <dbReference type="ChEBI" id="CHEBI:37565"/>
    </ligand>
</feature>
<dbReference type="FunFam" id="1.20.120.140:FF:000002">
    <property type="entry name" value="Signal recognition particle receptor FtsY"/>
    <property type="match status" value="1"/>
</dbReference>
<feature type="domain" description="SRP54-type proteins GTP-binding" evidence="13">
    <location>
        <begin position="368"/>
        <end position="381"/>
    </location>
</feature>
<keyword evidence="2 11" id="KW-1003">Cell membrane</keyword>
<proteinExistence type="inferred from homology"/>
<evidence type="ECO:0000256" key="8">
    <source>
        <dbReference type="ARBA" id="ARBA00023170"/>
    </source>
</evidence>
<dbReference type="Gene3D" id="3.40.50.300">
    <property type="entry name" value="P-loop containing nucleotide triphosphate hydrolases"/>
    <property type="match status" value="1"/>
</dbReference>
<feature type="compositionally biased region" description="Basic and acidic residues" evidence="12">
    <location>
        <begin position="76"/>
        <end position="97"/>
    </location>
</feature>
<gene>
    <name evidence="11" type="primary">ftsY</name>
    <name evidence="14" type="ORF">CW354_07200</name>
</gene>
<feature type="binding site" evidence="11">
    <location>
        <begin position="201"/>
        <end position="208"/>
    </location>
    <ligand>
        <name>GTP</name>
        <dbReference type="ChEBI" id="CHEBI:37565"/>
    </ligand>
</feature>
<protein>
    <recommendedName>
        <fullName evidence="11">Signal recognition particle receptor FtsY</fullName>
        <shortName evidence="11">SRP receptor</shortName>
        <ecNumber evidence="11">3.6.5.4</ecNumber>
    </recommendedName>
</protein>
<feature type="binding site" evidence="11">
    <location>
        <begin position="347"/>
        <end position="350"/>
    </location>
    <ligand>
        <name>GTP</name>
        <dbReference type="ChEBI" id="CHEBI:37565"/>
    </ligand>
</feature>
<dbReference type="InterPro" id="IPR000897">
    <property type="entry name" value="SRP54_GTPase_dom"/>
</dbReference>
<organism evidence="14 15">
    <name type="scientific">Hyphococcus luteus</name>
    <dbReference type="NCBI Taxonomy" id="2058213"/>
    <lineage>
        <taxon>Bacteria</taxon>
        <taxon>Pseudomonadati</taxon>
        <taxon>Pseudomonadota</taxon>
        <taxon>Alphaproteobacteria</taxon>
        <taxon>Parvularculales</taxon>
        <taxon>Parvularculaceae</taxon>
        <taxon>Hyphococcus</taxon>
    </lineage>
</organism>
<comment type="caution">
    <text evidence="14">The sequence shown here is derived from an EMBL/GenBank/DDBJ whole genome shotgun (WGS) entry which is preliminary data.</text>
</comment>
<dbReference type="SUPFAM" id="SSF52540">
    <property type="entry name" value="P-loop containing nucleoside triphosphate hydrolases"/>
    <property type="match status" value="1"/>
</dbReference>
<reference evidence="14 15" key="1">
    <citation type="submission" date="2017-12" db="EMBL/GenBank/DDBJ databases">
        <authorList>
            <person name="Hurst M.R.H."/>
        </authorList>
    </citation>
    <scope>NUCLEOTIDE SEQUENCE [LARGE SCALE GENOMIC DNA]</scope>
    <source>
        <strain evidence="14 15">SY-3-19</strain>
    </source>
</reference>
<feature type="compositionally biased region" description="Acidic residues" evidence="12">
    <location>
        <begin position="32"/>
        <end position="64"/>
    </location>
</feature>
<dbReference type="GO" id="GO:0005525">
    <property type="term" value="F:GTP binding"/>
    <property type="evidence" value="ECO:0007669"/>
    <property type="project" value="UniProtKB-UniRule"/>
</dbReference>
<dbReference type="InterPro" id="IPR042101">
    <property type="entry name" value="SRP54_N_sf"/>
</dbReference>
<dbReference type="AlphaFoldDB" id="A0A2S7K8L1"/>
<dbReference type="EC" id="3.6.5.4" evidence="11"/>
<name>A0A2S7K8L1_9PROT</name>
<dbReference type="Proteomes" id="UP000239504">
    <property type="component" value="Unassembled WGS sequence"/>
</dbReference>
<evidence type="ECO:0000256" key="7">
    <source>
        <dbReference type="ARBA" id="ARBA00023136"/>
    </source>
</evidence>
<evidence type="ECO:0000256" key="3">
    <source>
        <dbReference type="ARBA" id="ARBA00022490"/>
    </source>
</evidence>
<comment type="catalytic activity">
    <reaction evidence="9 11">
        <text>GTP + H2O = GDP + phosphate + H(+)</text>
        <dbReference type="Rhea" id="RHEA:19669"/>
        <dbReference type="ChEBI" id="CHEBI:15377"/>
        <dbReference type="ChEBI" id="CHEBI:15378"/>
        <dbReference type="ChEBI" id="CHEBI:37565"/>
        <dbReference type="ChEBI" id="CHEBI:43474"/>
        <dbReference type="ChEBI" id="CHEBI:58189"/>
        <dbReference type="EC" id="3.6.5.4"/>
    </reaction>
</comment>
<evidence type="ECO:0000313" key="14">
    <source>
        <dbReference type="EMBL" id="PQA88799.1"/>
    </source>
</evidence>
<dbReference type="GO" id="GO:0003924">
    <property type="term" value="F:GTPase activity"/>
    <property type="evidence" value="ECO:0007669"/>
    <property type="project" value="UniProtKB-UniRule"/>
</dbReference>
<keyword evidence="15" id="KW-1185">Reference proteome</keyword>
<evidence type="ECO:0000256" key="1">
    <source>
        <dbReference type="ARBA" id="ARBA00004515"/>
    </source>
</evidence>
<dbReference type="EMBL" id="PJCH01000005">
    <property type="protein sequence ID" value="PQA88799.1"/>
    <property type="molecule type" value="Genomic_DNA"/>
</dbReference>
<evidence type="ECO:0000313" key="15">
    <source>
        <dbReference type="Proteomes" id="UP000239504"/>
    </source>
</evidence>
<dbReference type="SUPFAM" id="SSF47364">
    <property type="entry name" value="Domain of the SRP/SRP receptor G-proteins"/>
    <property type="match status" value="1"/>
</dbReference>
<dbReference type="InterPro" id="IPR004390">
    <property type="entry name" value="SR_rcpt_FtsY"/>
</dbReference>
<dbReference type="FunFam" id="3.40.50.300:FF:000053">
    <property type="entry name" value="Signal recognition particle receptor FtsY"/>
    <property type="match status" value="1"/>
</dbReference>
<evidence type="ECO:0000256" key="6">
    <source>
        <dbReference type="ARBA" id="ARBA00023134"/>
    </source>
</evidence>
<dbReference type="NCBIfam" id="TIGR00064">
    <property type="entry name" value="ftsY"/>
    <property type="match status" value="1"/>
</dbReference>
<comment type="subunit">
    <text evidence="11">Part of the signal recognition particle protein translocation system, which is composed of SRP and FtsY. SRP is a ribonucleoprotein composed of Ffh and a 4.5S RNA molecule.</text>
</comment>
<comment type="function">
    <text evidence="10 11">Involved in targeting and insertion of nascent membrane proteins into the cytoplasmic membrane. Acts as a receptor for the complex formed by the signal recognition particle (SRP) and the ribosome-nascent chain (RNC). Interaction with SRP-RNC leads to the transfer of the RNC complex to the Sec translocase for insertion into the membrane, the hydrolysis of GTP by both Ffh and FtsY, and the dissociation of the SRP-FtsY complex into the individual components.</text>
</comment>
<keyword evidence="4 11" id="KW-0547">Nucleotide-binding</keyword>
<dbReference type="InterPro" id="IPR036225">
    <property type="entry name" value="SRP/SRP_N"/>
</dbReference>
<dbReference type="SMART" id="SM00963">
    <property type="entry name" value="SRP54_N"/>
    <property type="match status" value="1"/>
</dbReference>
<sequence>MIIPYRNFLKRVGRVVANKFLSGLFGKKKPEEEEAAPPPEEAEALEEAETSEDLAPEAPAEEAAPDSVAVAPEPPPKPESEPEPEPEAKPEKKKGWLSRLRDGLSKSSSKLTEGVAAIFTKRKLDDEMLEELTDLLITADLGVPAATRITEALAGEKYDKDITAEEVRAALAKEVAATLAPLEQPLVIDGAKKPQVLLMVGVNGAGKTTTIGKLAKKFADEGKSVMLAAGDTFRAAAIEQLQVWGERTGAPVVSRPTGADAAGLAFDAVKEAQEKGADILMIDTAGRLQNRKELMEELAKIVRVVKKLDETAPHNVILTLDATVGQNAISQAKVFTEIAGVTGLVMTKLDGTARGGVLVALADKFKLPIHFIGVGEGVEDLQEFNAGEFAAALAGVADTAVPENEKA</sequence>
<accession>A0A2S7K8L1</accession>
<dbReference type="PROSITE" id="PS00300">
    <property type="entry name" value="SRP54"/>
    <property type="match status" value="1"/>
</dbReference>